<accession>A0A1Q2M8D6</accession>
<reference evidence="3" key="1">
    <citation type="submission" date="2017-02" db="EMBL/GenBank/DDBJ databases">
        <title>Genome of Microbulbifer agarilyticus GP101.</title>
        <authorList>
            <person name="Jung J."/>
            <person name="Bae S.S."/>
            <person name="Baek K."/>
        </authorList>
    </citation>
    <scope>NUCLEOTIDE SEQUENCE [LARGE SCALE GENOMIC DNA]</scope>
    <source>
        <strain evidence="3">GP101</strain>
    </source>
</reference>
<feature type="transmembrane region" description="Helical" evidence="2">
    <location>
        <begin position="12"/>
        <end position="36"/>
    </location>
</feature>
<evidence type="ECO:0000313" key="4">
    <source>
        <dbReference type="Proteomes" id="UP000188219"/>
    </source>
</evidence>
<evidence type="ECO:0000256" key="1">
    <source>
        <dbReference type="SAM" id="MobiDB-lite"/>
    </source>
</evidence>
<gene>
    <name evidence="3" type="ORF">Mag101_15885</name>
</gene>
<keyword evidence="2" id="KW-1133">Transmembrane helix</keyword>
<dbReference type="Proteomes" id="UP000188219">
    <property type="component" value="Chromosome"/>
</dbReference>
<keyword evidence="2" id="KW-0812">Transmembrane</keyword>
<dbReference type="OrthoDB" id="5737946at2"/>
<feature type="region of interest" description="Disordered" evidence="1">
    <location>
        <begin position="107"/>
        <end position="136"/>
    </location>
</feature>
<proteinExistence type="predicted"/>
<name>A0A1Q2M8D6_9GAMM</name>
<feature type="transmembrane region" description="Helical" evidence="2">
    <location>
        <begin position="56"/>
        <end position="73"/>
    </location>
</feature>
<keyword evidence="4" id="KW-1185">Reference proteome</keyword>
<dbReference type="EMBL" id="CP019650">
    <property type="protein sequence ID" value="AQQ68946.1"/>
    <property type="molecule type" value="Genomic_DNA"/>
</dbReference>
<keyword evidence="2" id="KW-0472">Membrane</keyword>
<dbReference type="KEGG" id="maga:Mag101_15885"/>
<feature type="compositionally biased region" description="Basic and acidic residues" evidence="1">
    <location>
        <begin position="120"/>
        <end position="136"/>
    </location>
</feature>
<evidence type="ECO:0000313" key="3">
    <source>
        <dbReference type="EMBL" id="AQQ68946.1"/>
    </source>
</evidence>
<organism evidence="3 4">
    <name type="scientific">Microbulbifer agarilyticus</name>
    <dbReference type="NCBI Taxonomy" id="260552"/>
    <lineage>
        <taxon>Bacteria</taxon>
        <taxon>Pseudomonadati</taxon>
        <taxon>Pseudomonadota</taxon>
        <taxon>Gammaproteobacteria</taxon>
        <taxon>Cellvibrionales</taxon>
        <taxon>Microbulbiferaceae</taxon>
        <taxon>Microbulbifer</taxon>
    </lineage>
</organism>
<dbReference type="RefSeq" id="WP_077407233.1">
    <property type="nucleotide sequence ID" value="NZ_CP019650.1"/>
</dbReference>
<protein>
    <submittedName>
        <fullName evidence="3">Uncharacterized protein</fullName>
    </submittedName>
</protein>
<evidence type="ECO:0000256" key="2">
    <source>
        <dbReference type="SAM" id="Phobius"/>
    </source>
</evidence>
<dbReference type="AlphaFoldDB" id="A0A1Q2M8D6"/>
<dbReference type="STRING" id="260552.Mag101_15885"/>
<sequence>MEFNSQVANWLAGALGGLASWVVIAACVLLVLNILVRIQFLRRRGEGLHWLLDRSLVIRLLSLLFFIWVLLGFNSNGPKLELAPDYSDEQQATERALRAERDHVENFAPEKPTAAQTSQRLEDLREQQKQESEQEN</sequence>